<dbReference type="PROSITE" id="PS50048">
    <property type="entry name" value="ZN2_CY6_FUNGAL_2"/>
    <property type="match status" value="1"/>
</dbReference>
<protein>
    <recommendedName>
        <fullName evidence="9">Zn(2)-C6 fungal-type domain-containing protein</fullName>
    </recommendedName>
</protein>
<dbReference type="Pfam" id="PF00172">
    <property type="entry name" value="Zn_clus"/>
    <property type="match status" value="1"/>
</dbReference>
<dbReference type="PANTHER" id="PTHR31313:SF86">
    <property type="entry name" value="ZN(2)-C6 FUNGAL-TYPE DOMAIN-CONTAINING PROTEIN"/>
    <property type="match status" value="1"/>
</dbReference>
<keyword evidence="5" id="KW-0238">DNA-binding</keyword>
<feature type="domain" description="Zn(2)-C6 fungal-type" evidence="9">
    <location>
        <begin position="19"/>
        <end position="49"/>
    </location>
</feature>
<keyword evidence="11" id="KW-1185">Reference proteome</keyword>
<sequence length="746" mass="83795">MPAELPALARKGKDRSSIACDFCRGRKLGCDNARPRCENCELRDQDCTYAKRVKQARPSKARIRHLEEENARLRESLRRQDSPPGVQSIPNSPPQDDAPEAPASPLEQFNAPLDSNGDTRLSPLPPSYRPLPLPSTPSRRQRYSVVAPDGHFHGPSSALFEEESPNYLAGNSTSQYADNLAKDQLLAATTRQRQLELINLKHGKLDFDGTDPELGMQLLSIFWNRQHYSGSFVYRPTFMRDMACNGPYFSKFLLNAVLFSASKYLPNGECPSDSSSGEATGQSFRRKFEQFLHSSGSQILFKSHVTTIQALLVISDTLLSWCDEMSLTWHYLGIAINMIVDLGIHIKGTNPRSTEPRCREDLEVHRRVFWSAFILDKVQSIYQGRPARLREADNRVPIKFLDEYEELEPFHTLTYSPNPRQLDRPTYGVSTFEQLCKLGIIMDRILCNLYAERSLSKNPADMLQVSSVLYDELKRWRDALPAHLSVQLDNPASSTVLPHSLSLLSMYNSLVILLHRPFVSDGHLQLVSTSAASDAFSLCTAAALEIHGILQLYQKSFCMMTAPYFVSYATYVSATIHVRIAAQRNSESEAHKCLRNCLDVLGQHQVKCYAPRRTTKILQGLIHRLNVNLRDTSRIDHSHQPGVEIMEIGSGVNGVLPTNSQDGLPSYENYQPDLDPILTNIDIDEIMRSFGYEMRGSEQLSNVEERSKPSTATAATEPNPQTGYLDMVLDSLLFIDPLFGIDGSHS</sequence>
<evidence type="ECO:0000313" key="10">
    <source>
        <dbReference type="EMBL" id="KPM39353.1"/>
    </source>
</evidence>
<dbReference type="PANTHER" id="PTHR31313">
    <property type="entry name" value="TY1 ENHANCER ACTIVATOR"/>
    <property type="match status" value="1"/>
</dbReference>
<dbReference type="InterPro" id="IPR007219">
    <property type="entry name" value="XnlR_reg_dom"/>
</dbReference>
<dbReference type="SMART" id="SM00906">
    <property type="entry name" value="Fungal_trans"/>
    <property type="match status" value="1"/>
</dbReference>
<dbReference type="OrthoDB" id="4161332at2759"/>
<dbReference type="Gene3D" id="4.10.240.10">
    <property type="entry name" value="Zn(2)-C6 fungal-type DNA-binding domain"/>
    <property type="match status" value="1"/>
</dbReference>
<keyword evidence="6" id="KW-0804">Transcription</keyword>
<reference evidence="10 11" key="1">
    <citation type="submission" date="2015-09" db="EMBL/GenBank/DDBJ databases">
        <title>Draft genome of a European isolate of the apple canker pathogen Neonectria ditissima.</title>
        <authorList>
            <person name="Gomez-Cortecero A."/>
            <person name="Harrison R.J."/>
            <person name="Armitage A.D."/>
        </authorList>
    </citation>
    <scope>NUCLEOTIDE SEQUENCE [LARGE SCALE GENOMIC DNA]</scope>
    <source>
        <strain evidence="10 11">R09/05</strain>
    </source>
</reference>
<organism evidence="10 11">
    <name type="scientific">Neonectria ditissima</name>
    <dbReference type="NCBI Taxonomy" id="78410"/>
    <lineage>
        <taxon>Eukaryota</taxon>
        <taxon>Fungi</taxon>
        <taxon>Dikarya</taxon>
        <taxon>Ascomycota</taxon>
        <taxon>Pezizomycotina</taxon>
        <taxon>Sordariomycetes</taxon>
        <taxon>Hypocreomycetidae</taxon>
        <taxon>Hypocreales</taxon>
        <taxon>Nectriaceae</taxon>
        <taxon>Neonectria</taxon>
    </lineage>
</organism>
<keyword evidence="4" id="KW-0805">Transcription regulation</keyword>
<dbReference type="InterPro" id="IPR036864">
    <property type="entry name" value="Zn2-C6_fun-type_DNA-bd_sf"/>
</dbReference>
<evidence type="ECO:0000256" key="6">
    <source>
        <dbReference type="ARBA" id="ARBA00023163"/>
    </source>
</evidence>
<dbReference type="Proteomes" id="UP000050424">
    <property type="component" value="Unassembled WGS sequence"/>
</dbReference>
<feature type="region of interest" description="Disordered" evidence="8">
    <location>
        <begin position="74"/>
        <end position="139"/>
    </location>
</feature>
<comment type="caution">
    <text evidence="10">The sequence shown here is derived from an EMBL/GenBank/DDBJ whole genome shotgun (WGS) entry which is preliminary data.</text>
</comment>
<keyword evidence="7" id="KW-0539">Nucleus</keyword>
<evidence type="ECO:0000259" key="9">
    <source>
        <dbReference type="PROSITE" id="PS50048"/>
    </source>
</evidence>
<evidence type="ECO:0000313" key="11">
    <source>
        <dbReference type="Proteomes" id="UP000050424"/>
    </source>
</evidence>
<comment type="subcellular location">
    <subcellularLocation>
        <location evidence="1">Nucleus</location>
    </subcellularLocation>
</comment>
<dbReference type="CDD" id="cd12148">
    <property type="entry name" value="fungal_TF_MHR"/>
    <property type="match status" value="1"/>
</dbReference>
<evidence type="ECO:0000256" key="3">
    <source>
        <dbReference type="ARBA" id="ARBA00022833"/>
    </source>
</evidence>
<evidence type="ECO:0000256" key="2">
    <source>
        <dbReference type="ARBA" id="ARBA00022723"/>
    </source>
</evidence>
<name>A0A0P7BEJ7_9HYPO</name>
<gene>
    <name evidence="10" type="ORF">AK830_g7207</name>
</gene>
<dbReference type="InterPro" id="IPR001138">
    <property type="entry name" value="Zn2Cys6_DnaBD"/>
</dbReference>
<evidence type="ECO:0000256" key="4">
    <source>
        <dbReference type="ARBA" id="ARBA00023015"/>
    </source>
</evidence>
<dbReference type="SMART" id="SM00066">
    <property type="entry name" value="GAL4"/>
    <property type="match status" value="1"/>
</dbReference>
<dbReference type="AlphaFoldDB" id="A0A0P7BEJ7"/>
<dbReference type="GO" id="GO:0003677">
    <property type="term" value="F:DNA binding"/>
    <property type="evidence" value="ECO:0007669"/>
    <property type="project" value="UniProtKB-KW"/>
</dbReference>
<dbReference type="GO" id="GO:0005634">
    <property type="term" value="C:nucleus"/>
    <property type="evidence" value="ECO:0007669"/>
    <property type="project" value="UniProtKB-SubCell"/>
</dbReference>
<proteinExistence type="predicted"/>
<evidence type="ECO:0000256" key="8">
    <source>
        <dbReference type="SAM" id="MobiDB-lite"/>
    </source>
</evidence>
<feature type="compositionally biased region" description="Polar residues" evidence="8">
    <location>
        <begin position="709"/>
        <end position="721"/>
    </location>
</feature>
<dbReference type="SUPFAM" id="SSF57701">
    <property type="entry name" value="Zn2/Cys6 DNA-binding domain"/>
    <property type="match status" value="1"/>
</dbReference>
<feature type="compositionally biased region" description="Pro residues" evidence="8">
    <location>
        <begin position="123"/>
        <end position="135"/>
    </location>
</feature>
<accession>A0A0P7BEJ7</accession>
<feature type="region of interest" description="Disordered" evidence="8">
    <location>
        <begin position="697"/>
        <end position="721"/>
    </location>
</feature>
<dbReference type="GO" id="GO:0008270">
    <property type="term" value="F:zinc ion binding"/>
    <property type="evidence" value="ECO:0007669"/>
    <property type="project" value="InterPro"/>
</dbReference>
<dbReference type="PROSITE" id="PS00463">
    <property type="entry name" value="ZN2_CY6_FUNGAL_1"/>
    <property type="match status" value="1"/>
</dbReference>
<keyword evidence="2" id="KW-0479">Metal-binding</keyword>
<dbReference type="STRING" id="78410.A0A0P7BEJ7"/>
<dbReference type="InterPro" id="IPR051615">
    <property type="entry name" value="Transcr_Regulatory_Elem"/>
</dbReference>
<dbReference type="Pfam" id="PF04082">
    <property type="entry name" value="Fungal_trans"/>
    <property type="match status" value="1"/>
</dbReference>
<evidence type="ECO:0000256" key="7">
    <source>
        <dbReference type="ARBA" id="ARBA00023242"/>
    </source>
</evidence>
<dbReference type="CDD" id="cd00067">
    <property type="entry name" value="GAL4"/>
    <property type="match status" value="1"/>
</dbReference>
<evidence type="ECO:0000256" key="5">
    <source>
        <dbReference type="ARBA" id="ARBA00023125"/>
    </source>
</evidence>
<dbReference type="GO" id="GO:0006351">
    <property type="term" value="P:DNA-templated transcription"/>
    <property type="evidence" value="ECO:0007669"/>
    <property type="project" value="InterPro"/>
</dbReference>
<dbReference type="EMBL" id="LKCW01000109">
    <property type="protein sequence ID" value="KPM39353.1"/>
    <property type="molecule type" value="Genomic_DNA"/>
</dbReference>
<evidence type="ECO:0000256" key="1">
    <source>
        <dbReference type="ARBA" id="ARBA00004123"/>
    </source>
</evidence>
<dbReference type="GO" id="GO:0000981">
    <property type="term" value="F:DNA-binding transcription factor activity, RNA polymerase II-specific"/>
    <property type="evidence" value="ECO:0007669"/>
    <property type="project" value="InterPro"/>
</dbReference>
<keyword evidence="3" id="KW-0862">Zinc</keyword>